<sequence length="123" mass="13776">MSVCKVMLLCVLLCVALLATLADAVERTKAKEMSDELSQKPIFFSGEFRRSNRALGEPCTYSFDCSSNCCLKETGSRRQCSRKARKGELCSVSQVKLDLYMEHCPCEEGNRYCSEDPKPKCLA</sequence>
<dbReference type="GO" id="GO:0005576">
    <property type="term" value="C:extracellular region"/>
    <property type="evidence" value="ECO:0007669"/>
    <property type="project" value="InterPro"/>
</dbReference>
<dbReference type="GO" id="GO:0016042">
    <property type="term" value="P:lipid catabolic process"/>
    <property type="evidence" value="ECO:0007669"/>
    <property type="project" value="InterPro"/>
</dbReference>
<feature type="chain" id="PRO_5036120051" evidence="1">
    <location>
        <begin position="25"/>
        <end position="123"/>
    </location>
</feature>
<dbReference type="InterPro" id="IPR001981">
    <property type="entry name" value="Colipase"/>
</dbReference>
<dbReference type="EMBL" id="HAHL01000284">
    <property type="protein sequence ID" value="SNX35274.1"/>
    <property type="molecule type" value="Transcribed_RNA"/>
</dbReference>
<protein>
    <submittedName>
        <fullName evidence="2">U10-Liphistoxin-Lsp1a_1</fullName>
    </submittedName>
    <submittedName>
        <fullName evidence="3">U14-Liphistoxin-Lsp1a_1</fullName>
    </submittedName>
</protein>
<dbReference type="GO" id="GO:0008047">
    <property type="term" value="F:enzyme activator activity"/>
    <property type="evidence" value="ECO:0007669"/>
    <property type="project" value="InterPro"/>
</dbReference>
<feature type="signal peptide" evidence="1">
    <location>
        <begin position="1"/>
        <end position="24"/>
    </location>
</feature>
<dbReference type="AlphaFoldDB" id="A0A4Q8K7W4"/>
<dbReference type="EMBL" id="HAHL01000162">
    <property type="protein sequence ID" value="SNX34305.1"/>
    <property type="molecule type" value="Transcribed_RNA"/>
</dbReference>
<dbReference type="GO" id="GO:0007586">
    <property type="term" value="P:digestion"/>
    <property type="evidence" value="ECO:0007669"/>
    <property type="project" value="InterPro"/>
</dbReference>
<reference evidence="3" key="1">
    <citation type="submission" date="2017-05" db="EMBL/GenBank/DDBJ databases">
        <authorList>
            <person name="QRISCLOUD D."/>
        </authorList>
    </citation>
    <scope>NUCLEOTIDE SEQUENCE</scope>
</reference>
<dbReference type="EMBL" id="HAHK01000062">
    <property type="protein sequence ID" value="SNX33279.1"/>
    <property type="molecule type" value="Transcribed_RNA"/>
</dbReference>
<dbReference type="EMBL" id="HAHK01000012">
    <property type="protein sequence ID" value="SNX32780.1"/>
    <property type="molecule type" value="Transcribed_RNA"/>
</dbReference>
<dbReference type="PANTHER" id="PTHR10041:SF5">
    <property type="entry name" value="LEUCINE-RICH COLIPASE-LIKE PROTEIN 1"/>
    <property type="match status" value="1"/>
</dbReference>
<name>A0A4Q8K7W4_9ARAC</name>
<dbReference type="Gene3D" id="2.10.80.10">
    <property type="entry name" value="Lipase, subunit A"/>
    <property type="match status" value="1"/>
</dbReference>
<keyword evidence="1" id="KW-0732">Signal</keyword>
<evidence type="ECO:0000313" key="2">
    <source>
        <dbReference type="EMBL" id="SNX32780.1"/>
    </source>
</evidence>
<evidence type="ECO:0000313" key="3">
    <source>
        <dbReference type="EMBL" id="SNX35617.1"/>
    </source>
</evidence>
<dbReference type="EMBL" id="HAHL01000036">
    <property type="protein sequence ID" value="SNX32994.1"/>
    <property type="molecule type" value="Transcribed_RNA"/>
</dbReference>
<proteinExistence type="predicted"/>
<reference evidence="3" key="2">
    <citation type="submission" date="2019-05" db="EMBL/GenBank/DDBJ databases">
        <title>Unravelling the molecular evolution of spider venoms.</title>
        <authorList>
            <person name="Pineda S."/>
        </authorList>
    </citation>
    <scope>NUCLEOTIDE SEQUENCE</scope>
</reference>
<accession>A0A4Q8K7W4</accession>
<evidence type="ECO:0000256" key="1">
    <source>
        <dbReference type="SAM" id="SignalP"/>
    </source>
</evidence>
<dbReference type="EMBL" id="HAHL01000350">
    <property type="protein sequence ID" value="SNX35617.1"/>
    <property type="molecule type" value="Transcribed_RNA"/>
</dbReference>
<dbReference type="EMBL" id="HAHK01000047">
    <property type="protein sequence ID" value="SNX33123.1"/>
    <property type="molecule type" value="Transcribed_RNA"/>
</dbReference>
<dbReference type="PANTHER" id="PTHR10041">
    <property type="entry name" value="COLIPASE"/>
    <property type="match status" value="1"/>
</dbReference>
<dbReference type="EMBL" id="HAHK01000163">
    <property type="protein sequence ID" value="SNX34121.1"/>
    <property type="molecule type" value="Transcribed_RNA"/>
</dbReference>
<organism evidence="3">
    <name type="scientific">Liphistius sp. SGP-2016</name>
    <dbReference type="NCBI Taxonomy" id="1905180"/>
    <lineage>
        <taxon>Eukaryota</taxon>
        <taxon>Metazoa</taxon>
        <taxon>Ecdysozoa</taxon>
        <taxon>Arthropoda</taxon>
        <taxon>Chelicerata</taxon>
        <taxon>Arachnida</taxon>
        <taxon>Araneae</taxon>
        <taxon>Mesothelae</taxon>
        <taxon>Liphistiidae</taxon>
        <taxon>Liphistius</taxon>
    </lineage>
</organism>